<dbReference type="EMBL" id="QYUL01000004">
    <property type="protein sequence ID" value="RJF78489.1"/>
    <property type="molecule type" value="Genomic_DNA"/>
</dbReference>
<dbReference type="InterPro" id="IPR036291">
    <property type="entry name" value="NAD(P)-bd_dom_sf"/>
</dbReference>
<dbReference type="Proteomes" id="UP000283458">
    <property type="component" value="Unassembled WGS sequence"/>
</dbReference>
<dbReference type="Gene3D" id="3.40.50.720">
    <property type="entry name" value="NAD(P)-binding Rossmann-like Domain"/>
    <property type="match status" value="1"/>
</dbReference>
<evidence type="ECO:0000256" key="1">
    <source>
        <dbReference type="ARBA" id="ARBA00006484"/>
    </source>
</evidence>
<dbReference type="PRINTS" id="PR00081">
    <property type="entry name" value="GDHRDH"/>
</dbReference>
<evidence type="ECO:0000313" key="4">
    <source>
        <dbReference type="Proteomes" id="UP000283458"/>
    </source>
</evidence>
<name>A0A418VQL0_9PROT</name>
<keyword evidence="4" id="KW-1185">Reference proteome</keyword>
<accession>A0A418VQL0</accession>
<comment type="similarity">
    <text evidence="1">Belongs to the short-chain dehydrogenases/reductases (SDR) family.</text>
</comment>
<dbReference type="GO" id="GO:0016491">
    <property type="term" value="F:oxidoreductase activity"/>
    <property type="evidence" value="ECO:0007669"/>
    <property type="project" value="UniProtKB-KW"/>
</dbReference>
<comment type="caution">
    <text evidence="3">The sequence shown here is derived from an EMBL/GenBank/DDBJ whole genome shotgun (WGS) entry which is preliminary data.</text>
</comment>
<dbReference type="AlphaFoldDB" id="A0A418VQL0"/>
<sequence length="259" mass="28001">MAASRTAIVTGATSGIGAAVTRRLVEDGARVVANGRRQPRLTALEALWPGPQRPVLGVVGDATDAGLIDRLFDAARGAWDRQPDLFVLCAGHGLPGTLLRSDPAKWEELFEVNCLAALRQLRACAERFVAAAQDDQREGGREDARVRDIVVIGSTIGRQVSAFNPIYGATKFALHSVVEALRQEICQHGVRVTLIEPGFVKSEFQAVAGYDPDWFRALEAEQGPFLDPADVAAAIGFVVGQPPHVHLDDIRIRPTRQKV</sequence>
<dbReference type="SUPFAM" id="SSF51735">
    <property type="entry name" value="NAD(P)-binding Rossmann-fold domains"/>
    <property type="match status" value="1"/>
</dbReference>
<dbReference type="CDD" id="cd05233">
    <property type="entry name" value="SDR_c"/>
    <property type="match status" value="1"/>
</dbReference>
<dbReference type="InterPro" id="IPR002347">
    <property type="entry name" value="SDR_fam"/>
</dbReference>
<dbReference type="PANTHER" id="PTHR43115">
    <property type="entry name" value="DEHYDROGENASE/REDUCTASE SDR FAMILY MEMBER 11"/>
    <property type="match status" value="1"/>
</dbReference>
<dbReference type="Pfam" id="PF00106">
    <property type="entry name" value="adh_short"/>
    <property type="match status" value="1"/>
</dbReference>
<reference evidence="3 4" key="1">
    <citation type="submission" date="2018-09" db="EMBL/GenBank/DDBJ databases">
        <authorList>
            <person name="Zhu H."/>
        </authorList>
    </citation>
    <scope>NUCLEOTIDE SEQUENCE [LARGE SCALE GENOMIC DNA]</scope>
    <source>
        <strain evidence="3 4">K2W22B-5</strain>
    </source>
</reference>
<dbReference type="PANTHER" id="PTHR43115:SF4">
    <property type="entry name" value="DEHYDROGENASE_REDUCTASE SDR FAMILY MEMBER 11"/>
    <property type="match status" value="1"/>
</dbReference>
<evidence type="ECO:0000313" key="3">
    <source>
        <dbReference type="EMBL" id="RJF78489.1"/>
    </source>
</evidence>
<dbReference type="PROSITE" id="PS00061">
    <property type="entry name" value="ADH_SHORT"/>
    <property type="match status" value="1"/>
</dbReference>
<dbReference type="NCBIfam" id="NF038213">
    <property type="entry name" value="SDR_TniO_fam"/>
    <property type="match status" value="1"/>
</dbReference>
<dbReference type="OrthoDB" id="658698at2"/>
<dbReference type="InterPro" id="IPR020904">
    <property type="entry name" value="Sc_DH/Rdtase_CS"/>
</dbReference>
<organism evidence="3 4">
    <name type="scientific">Azospirillum cavernae</name>
    <dbReference type="NCBI Taxonomy" id="2320860"/>
    <lineage>
        <taxon>Bacteria</taxon>
        <taxon>Pseudomonadati</taxon>
        <taxon>Pseudomonadota</taxon>
        <taxon>Alphaproteobacteria</taxon>
        <taxon>Rhodospirillales</taxon>
        <taxon>Azospirillaceae</taxon>
        <taxon>Azospirillum</taxon>
    </lineage>
</organism>
<evidence type="ECO:0000256" key="2">
    <source>
        <dbReference type="ARBA" id="ARBA00023002"/>
    </source>
</evidence>
<gene>
    <name evidence="3" type="ORF">D3877_24540</name>
</gene>
<keyword evidence="2" id="KW-0560">Oxidoreductase</keyword>
<proteinExistence type="inferred from homology"/>
<protein>
    <submittedName>
        <fullName evidence="3">SDR family oxidoreductase</fullName>
    </submittedName>
</protein>